<organism evidence="1 2">
    <name type="scientific">Salinimicrobium oceani</name>
    <dbReference type="NCBI Taxonomy" id="2722702"/>
    <lineage>
        <taxon>Bacteria</taxon>
        <taxon>Pseudomonadati</taxon>
        <taxon>Bacteroidota</taxon>
        <taxon>Flavobacteriia</taxon>
        <taxon>Flavobacteriales</taxon>
        <taxon>Flavobacteriaceae</taxon>
        <taxon>Salinimicrobium</taxon>
    </lineage>
</organism>
<proteinExistence type="predicted"/>
<comment type="caution">
    <text evidence="1">The sequence shown here is derived from an EMBL/GenBank/DDBJ whole genome shotgun (WGS) entry which is preliminary data.</text>
</comment>
<dbReference type="RefSeq" id="WP_168138649.1">
    <property type="nucleotide sequence ID" value="NZ_JAAVJR010000006.1"/>
</dbReference>
<name>A0ABX1D4A8_9FLAO</name>
<dbReference type="EMBL" id="JAAVJR010000006">
    <property type="protein sequence ID" value="NJW53543.1"/>
    <property type="molecule type" value="Genomic_DNA"/>
</dbReference>
<protein>
    <submittedName>
        <fullName evidence="1">Uncharacterized protein</fullName>
    </submittedName>
</protein>
<dbReference type="Proteomes" id="UP000703674">
    <property type="component" value="Unassembled WGS sequence"/>
</dbReference>
<accession>A0ABX1D4A8</accession>
<evidence type="ECO:0000313" key="2">
    <source>
        <dbReference type="Proteomes" id="UP000703674"/>
    </source>
</evidence>
<evidence type="ECO:0000313" key="1">
    <source>
        <dbReference type="EMBL" id="NJW53543.1"/>
    </source>
</evidence>
<gene>
    <name evidence="1" type="ORF">HC175_11485</name>
</gene>
<reference evidence="1 2" key="1">
    <citation type="submission" date="2020-03" db="EMBL/GenBank/DDBJ databases">
        <title>Salinimicrobium sp. nov, isolated from SCS.</title>
        <authorList>
            <person name="Cao W.R."/>
        </authorList>
    </citation>
    <scope>NUCLEOTIDE SEQUENCE [LARGE SCALE GENOMIC DNA]</scope>
    <source>
        <strain evidence="2">J15B91</strain>
    </source>
</reference>
<sequence>MKFGKITAANVSHDALSLGGALAGGALSGGIMTFVPEKQALLAKGGMAAVGLLGAASLKGKTSAENLVKFALLGIGIRQGSELIKHFAGRQITINETSTAANKFVGGMVGLACPCDHVPALASPVINFPALRSADPYQVQASYQEEETASSAVFM</sequence>
<keyword evidence="2" id="KW-1185">Reference proteome</keyword>